<reference evidence="1 2" key="1">
    <citation type="submission" date="2016-11" db="EMBL/GenBank/DDBJ databases">
        <authorList>
            <person name="Jaros S."/>
            <person name="Januszkiewicz K."/>
            <person name="Wedrychowicz H."/>
        </authorList>
    </citation>
    <scope>NUCLEOTIDE SEQUENCE [LARGE SCALE GENOMIC DNA]</scope>
    <source>
        <strain evidence="1 2">GAS242</strain>
    </source>
</reference>
<evidence type="ECO:0000313" key="1">
    <source>
        <dbReference type="EMBL" id="SHH22509.1"/>
    </source>
</evidence>
<proteinExistence type="predicted"/>
<organism evidence="1 2">
    <name type="scientific">Bradyrhizobium erythrophlei</name>
    <dbReference type="NCBI Taxonomy" id="1437360"/>
    <lineage>
        <taxon>Bacteria</taxon>
        <taxon>Pseudomonadati</taxon>
        <taxon>Pseudomonadota</taxon>
        <taxon>Alphaproteobacteria</taxon>
        <taxon>Hyphomicrobiales</taxon>
        <taxon>Nitrobacteraceae</taxon>
        <taxon>Bradyrhizobium</taxon>
    </lineage>
</organism>
<gene>
    <name evidence="1" type="ORF">SAMN05444169_6406</name>
</gene>
<accession>A0A1M5R8W6</accession>
<protein>
    <submittedName>
        <fullName evidence="1">Uncharacterized protein</fullName>
    </submittedName>
</protein>
<dbReference type="EMBL" id="LT670818">
    <property type="protein sequence ID" value="SHH22509.1"/>
    <property type="molecule type" value="Genomic_DNA"/>
</dbReference>
<evidence type="ECO:0000313" key="2">
    <source>
        <dbReference type="Proteomes" id="UP000190675"/>
    </source>
</evidence>
<sequence length="76" mass="8785">MRSFTALFFRFLRQHHHDGNFAFKNARSDSGDMEGKRVLDLCRSIFVSGVNIENSTIKFVELDAPEKTIKIIRPNN</sequence>
<name>A0A1M5R8W6_9BRAD</name>
<dbReference type="AlphaFoldDB" id="A0A1M5R8W6"/>
<dbReference type="Proteomes" id="UP000190675">
    <property type="component" value="Chromosome I"/>
</dbReference>